<evidence type="ECO:0000313" key="3">
    <source>
        <dbReference type="EMBL" id="PRY46695.1"/>
    </source>
</evidence>
<dbReference type="InterPro" id="IPR013830">
    <property type="entry name" value="SGNH_hydro"/>
</dbReference>
<organism evidence="3 4">
    <name type="scientific">Umezawaea tangerina</name>
    <dbReference type="NCBI Taxonomy" id="84725"/>
    <lineage>
        <taxon>Bacteria</taxon>
        <taxon>Bacillati</taxon>
        <taxon>Actinomycetota</taxon>
        <taxon>Actinomycetes</taxon>
        <taxon>Pseudonocardiales</taxon>
        <taxon>Pseudonocardiaceae</taxon>
        <taxon>Umezawaea</taxon>
    </lineage>
</organism>
<comment type="caution">
    <text evidence="3">The sequence shown here is derived from an EMBL/GenBank/DDBJ whole genome shotgun (WGS) entry which is preliminary data.</text>
</comment>
<dbReference type="InterPro" id="IPR051532">
    <property type="entry name" value="Ester_Hydrolysis_Enzymes"/>
</dbReference>
<dbReference type="PANTHER" id="PTHR30383">
    <property type="entry name" value="THIOESTERASE 1/PROTEASE 1/LYSOPHOSPHOLIPASE L1"/>
    <property type="match status" value="1"/>
</dbReference>
<evidence type="ECO:0000313" key="4">
    <source>
        <dbReference type="Proteomes" id="UP000239494"/>
    </source>
</evidence>
<dbReference type="SUPFAM" id="SSF52266">
    <property type="entry name" value="SGNH hydrolase"/>
    <property type="match status" value="1"/>
</dbReference>
<dbReference type="PANTHER" id="PTHR30383:SF5">
    <property type="entry name" value="SGNH HYDROLASE-TYPE ESTERASE DOMAIN-CONTAINING PROTEIN"/>
    <property type="match status" value="1"/>
</dbReference>
<dbReference type="GO" id="GO:0004622">
    <property type="term" value="F:phosphatidylcholine lysophospholipase activity"/>
    <property type="evidence" value="ECO:0007669"/>
    <property type="project" value="TreeGrafter"/>
</dbReference>
<evidence type="ECO:0000259" key="2">
    <source>
        <dbReference type="Pfam" id="PF13472"/>
    </source>
</evidence>
<reference evidence="3 4" key="1">
    <citation type="submission" date="2018-03" db="EMBL/GenBank/DDBJ databases">
        <title>Genomic Encyclopedia of Archaeal and Bacterial Type Strains, Phase II (KMG-II): from individual species to whole genera.</title>
        <authorList>
            <person name="Goeker M."/>
        </authorList>
    </citation>
    <scope>NUCLEOTIDE SEQUENCE [LARGE SCALE GENOMIC DNA]</scope>
    <source>
        <strain evidence="3 4">DSM 44720</strain>
    </source>
</reference>
<keyword evidence="1" id="KW-1133">Transmembrane helix</keyword>
<dbReference type="Proteomes" id="UP000239494">
    <property type="component" value="Unassembled WGS sequence"/>
</dbReference>
<accession>A0A2T0TM23</accession>
<dbReference type="OrthoDB" id="9804395at2"/>
<dbReference type="RefSeq" id="WP_106185672.1">
    <property type="nucleotide sequence ID" value="NZ_PVTF01000001.1"/>
</dbReference>
<dbReference type="EMBL" id="PVTF01000001">
    <property type="protein sequence ID" value="PRY46695.1"/>
    <property type="molecule type" value="Genomic_DNA"/>
</dbReference>
<evidence type="ECO:0000256" key="1">
    <source>
        <dbReference type="SAM" id="Phobius"/>
    </source>
</evidence>
<gene>
    <name evidence="3" type="ORF">CLV43_101975</name>
</gene>
<sequence>MVGARRLRVAAVALGAVGGGFSALYALLSEQGRRARLAIGVPEAPPPRADGVYTPAHLHGIRPSLRFAVVGDSMAAGLGVDREDELPGVLMARGLAEEADRPVRLTTYAISGSTTNDLPAQVDRVLQDPPDVALVIIGANDVTTRVSIGTAVTVLATEVRRLRLAGIGVVVGTCPDLGAIRPIAQPLRSVARSWSLRLAKEQKTAVEQAGGVAVPLADLLSPEFLARPGDLFSADRFHPNAAGYDAAAAILLAPLCSVAGVWHGGPLPEWPQRSALAEARRPTTRIVAWLNRKHRQQK</sequence>
<keyword evidence="1" id="KW-0472">Membrane</keyword>
<feature type="domain" description="SGNH hydrolase-type esterase" evidence="2">
    <location>
        <begin position="69"/>
        <end position="246"/>
    </location>
</feature>
<keyword evidence="4" id="KW-1185">Reference proteome</keyword>
<dbReference type="AlphaFoldDB" id="A0A2T0TM23"/>
<name>A0A2T0TM23_9PSEU</name>
<dbReference type="CDD" id="cd01836">
    <property type="entry name" value="FeeA_FeeB_like"/>
    <property type="match status" value="1"/>
</dbReference>
<dbReference type="Pfam" id="PF13472">
    <property type="entry name" value="Lipase_GDSL_2"/>
    <property type="match status" value="1"/>
</dbReference>
<feature type="transmembrane region" description="Helical" evidence="1">
    <location>
        <begin position="7"/>
        <end position="28"/>
    </location>
</feature>
<proteinExistence type="predicted"/>
<keyword evidence="1" id="KW-0812">Transmembrane</keyword>
<protein>
    <submittedName>
        <fullName evidence="3">Lysophospholipase L1-like esterase</fullName>
    </submittedName>
</protein>
<dbReference type="InterPro" id="IPR036514">
    <property type="entry name" value="SGNH_hydro_sf"/>
</dbReference>
<dbReference type="Gene3D" id="3.40.50.1110">
    <property type="entry name" value="SGNH hydrolase"/>
    <property type="match status" value="1"/>
</dbReference>